<dbReference type="InterPro" id="IPR056685">
    <property type="entry name" value="DUF7783"/>
</dbReference>
<feature type="compositionally biased region" description="Polar residues" evidence="5">
    <location>
        <begin position="383"/>
        <end position="396"/>
    </location>
</feature>
<feature type="compositionally biased region" description="Low complexity" evidence="5">
    <location>
        <begin position="172"/>
        <end position="198"/>
    </location>
</feature>
<dbReference type="Proteomes" id="UP000053558">
    <property type="component" value="Unassembled WGS sequence"/>
</dbReference>
<keyword evidence="1 4" id="KW-0728">SH3 domain</keyword>
<dbReference type="PROSITE" id="PS50002">
    <property type="entry name" value="SH3"/>
    <property type="match status" value="1"/>
</dbReference>
<evidence type="ECO:0000256" key="5">
    <source>
        <dbReference type="SAM" id="MobiDB-lite"/>
    </source>
</evidence>
<dbReference type="AlphaFoldDB" id="A0A5M3MPI2"/>
<keyword evidence="10" id="KW-1185">Reference proteome</keyword>
<feature type="domain" description="Ras-GEF" evidence="7">
    <location>
        <begin position="973"/>
        <end position="1210"/>
    </location>
</feature>
<feature type="region of interest" description="Disordered" evidence="5">
    <location>
        <begin position="157"/>
        <end position="204"/>
    </location>
</feature>
<dbReference type="InterPro" id="IPR000651">
    <property type="entry name" value="Ras-like_Gua-exchang_fac_N"/>
</dbReference>
<keyword evidence="2 3" id="KW-0344">Guanine-nucleotide releasing factor</keyword>
<evidence type="ECO:0000256" key="4">
    <source>
        <dbReference type="PROSITE-ProRule" id="PRU00192"/>
    </source>
</evidence>
<dbReference type="KEGG" id="cput:CONPUDRAFT_143966"/>
<feature type="compositionally biased region" description="Polar residues" evidence="5">
    <location>
        <begin position="1"/>
        <end position="10"/>
    </location>
</feature>
<dbReference type="RefSeq" id="XP_007768460.1">
    <property type="nucleotide sequence ID" value="XM_007770270.1"/>
</dbReference>
<protein>
    <submittedName>
        <fullName evidence="9">Ras GEF</fullName>
    </submittedName>
</protein>
<feature type="region of interest" description="Disordered" evidence="5">
    <location>
        <begin position="667"/>
        <end position="731"/>
    </location>
</feature>
<dbReference type="GeneID" id="19201883"/>
<dbReference type="PROSITE" id="PS50212">
    <property type="entry name" value="RASGEF_NTER"/>
    <property type="match status" value="1"/>
</dbReference>
<organism evidence="9 10">
    <name type="scientific">Coniophora puteana (strain RWD-64-598)</name>
    <name type="common">Brown rot fungus</name>
    <dbReference type="NCBI Taxonomy" id="741705"/>
    <lineage>
        <taxon>Eukaryota</taxon>
        <taxon>Fungi</taxon>
        <taxon>Dikarya</taxon>
        <taxon>Basidiomycota</taxon>
        <taxon>Agaricomycotina</taxon>
        <taxon>Agaricomycetes</taxon>
        <taxon>Agaricomycetidae</taxon>
        <taxon>Boletales</taxon>
        <taxon>Coniophorineae</taxon>
        <taxon>Coniophoraceae</taxon>
        <taxon>Coniophora</taxon>
    </lineage>
</organism>
<reference evidence="10" key="1">
    <citation type="journal article" date="2012" name="Science">
        <title>The Paleozoic origin of enzymatic lignin decomposition reconstructed from 31 fungal genomes.</title>
        <authorList>
            <person name="Floudas D."/>
            <person name="Binder M."/>
            <person name="Riley R."/>
            <person name="Barry K."/>
            <person name="Blanchette R.A."/>
            <person name="Henrissat B."/>
            <person name="Martinez A.T."/>
            <person name="Otillar R."/>
            <person name="Spatafora J.W."/>
            <person name="Yadav J.S."/>
            <person name="Aerts A."/>
            <person name="Benoit I."/>
            <person name="Boyd A."/>
            <person name="Carlson A."/>
            <person name="Copeland A."/>
            <person name="Coutinho P.M."/>
            <person name="de Vries R.P."/>
            <person name="Ferreira P."/>
            <person name="Findley K."/>
            <person name="Foster B."/>
            <person name="Gaskell J."/>
            <person name="Glotzer D."/>
            <person name="Gorecki P."/>
            <person name="Heitman J."/>
            <person name="Hesse C."/>
            <person name="Hori C."/>
            <person name="Igarashi K."/>
            <person name="Jurgens J.A."/>
            <person name="Kallen N."/>
            <person name="Kersten P."/>
            <person name="Kohler A."/>
            <person name="Kuees U."/>
            <person name="Kumar T.K.A."/>
            <person name="Kuo A."/>
            <person name="LaButti K."/>
            <person name="Larrondo L.F."/>
            <person name="Lindquist E."/>
            <person name="Ling A."/>
            <person name="Lombard V."/>
            <person name="Lucas S."/>
            <person name="Lundell T."/>
            <person name="Martin R."/>
            <person name="McLaughlin D.J."/>
            <person name="Morgenstern I."/>
            <person name="Morin E."/>
            <person name="Murat C."/>
            <person name="Nagy L.G."/>
            <person name="Nolan M."/>
            <person name="Ohm R.A."/>
            <person name="Patyshakuliyeva A."/>
            <person name="Rokas A."/>
            <person name="Ruiz-Duenas F.J."/>
            <person name="Sabat G."/>
            <person name="Salamov A."/>
            <person name="Samejima M."/>
            <person name="Schmutz J."/>
            <person name="Slot J.C."/>
            <person name="St John F."/>
            <person name="Stenlid J."/>
            <person name="Sun H."/>
            <person name="Sun S."/>
            <person name="Syed K."/>
            <person name="Tsang A."/>
            <person name="Wiebenga A."/>
            <person name="Young D."/>
            <person name="Pisabarro A."/>
            <person name="Eastwood D.C."/>
            <person name="Martin F."/>
            <person name="Cullen D."/>
            <person name="Grigoriev I.V."/>
            <person name="Hibbett D.S."/>
        </authorList>
    </citation>
    <scope>NUCLEOTIDE SEQUENCE [LARGE SCALE GENOMIC DNA]</scope>
    <source>
        <strain evidence="10">RWD-64-598 SS2</strain>
    </source>
</reference>
<dbReference type="PROSITE" id="PS00720">
    <property type="entry name" value="RASGEF"/>
    <property type="match status" value="1"/>
</dbReference>
<dbReference type="Pfam" id="PF25006">
    <property type="entry name" value="DUF7783"/>
    <property type="match status" value="1"/>
</dbReference>
<evidence type="ECO:0000259" key="8">
    <source>
        <dbReference type="PROSITE" id="PS50212"/>
    </source>
</evidence>
<sequence length="1240" mass="136222">MTGLHINTNLPREGRSRKHKSRSHPRSRSTASTSSSLSLDSPIPSSSAAASSSSLNLPDPDPQLQDSRRCPSSAAVSTSISPIGDQTRGGPEFVLALHDFDAQSHNATCLTFRAGQVIRVLNRDPSGWWDGELHGQRGWFPSNYVTSDKGVVSLTEEELPSISHTRPKHSHTMSAISATSWSTSAHSSTTHTKSPSSRSGHRPFAMETVDPETTTYCPPIMVNLLHSLTLLQSAVRSNRVAHFQPSTACIISCIRFILSSTECLPRDTPVLKRNPRLAQERKKILSDLASLVSQSKNASAEPHDEDLHTEEVDMMLKLGGQVFAQVRRFLAVAVDCGIDIPTAPLTSSNGASPLSGSPINPSPSSKEHRSRHNSHFVTPQRPRASTTIAPSASRTKSLTDLRSHRGANAPQRDSGSSIAPLLPHRTVMAHSKNEQYKSYERMPKRQHVQNNMSISSISSTSSFSSADSSSKAVVATRFPSGPCTAADVVEALRYTHDQYLSTIAAFIGHVHSHSRSAHASSTGHMYDLVREIVELACKMLTIVEAVMRHADIPAKRVEELRIAKEELYNLTSSLAESVRLLTAPLHPDITEEAEKGALLRSATGALKAGADCVSTIKHSLNRADSSKQFVIRIPSSADSEASAYDPDPAEFVRKSTAIRSVSSKASLSLSVGRTEEGEDATVQPRGLADSQSTVTTSASLNRSDRSSSSTSVESADTAATSPFEASQSWPLEDVKDAVQAKRVDELALESPDNEDDRAFEHSLVEGSVPLSDVPPVSDTTYNSEGHLVAATMDALVERMTPADSLVDPAFSAVFYMTFRLFTTPLGLVDALIDRYNIMPPPSLHGDALKNWRDTTGVPVRLRVSNLVKTWLESYWRASVDDEALPQLEDFARNALAKVFRGGHSQRILDLLQMRRSNITSIVSPKTERIRDPGMALNPPAFLPSEVPRPMMTKALLANLRAGHFEAVAITEFDPLELARQLSIMECELYCAIQPEEVLETGQESVQAPNVKALSSLSTGITGWVAENILDEHDMKKRTMLVKFFIKVANRCSELANFSTSRSILAALDHSTISRLHQTWAGVTQKHKTQLESLRRLADHGRNFHHYRSKLRNTAPPAVPFLGLYLTDVTFCREGNPSFRDSPHGTGRQLVNFNKYHKLARIVQEMQRFQVPYTLKKIPEVQDYLKLSFEKTKQHGDFEDLYQRSLLVEPKQGADVGPGQANDMRQFFNWGRSQQPVTTPS</sequence>
<dbReference type="CDD" id="cd06224">
    <property type="entry name" value="REM"/>
    <property type="match status" value="1"/>
</dbReference>
<dbReference type="Pfam" id="PF14604">
    <property type="entry name" value="SH3_9"/>
    <property type="match status" value="1"/>
</dbReference>
<feature type="compositionally biased region" description="Low complexity" evidence="5">
    <location>
        <begin position="28"/>
        <end position="65"/>
    </location>
</feature>
<dbReference type="Gene3D" id="1.10.840.10">
    <property type="entry name" value="Ras guanine-nucleotide exchange factors catalytic domain"/>
    <property type="match status" value="1"/>
</dbReference>
<dbReference type="PROSITE" id="PS50009">
    <property type="entry name" value="RASGEF_CAT"/>
    <property type="match status" value="1"/>
</dbReference>
<dbReference type="InterPro" id="IPR008937">
    <property type="entry name" value="Ras-like_GEF"/>
</dbReference>
<dbReference type="Gene3D" id="2.30.30.40">
    <property type="entry name" value="SH3 Domains"/>
    <property type="match status" value="1"/>
</dbReference>
<dbReference type="OMA" id="EEVWERD"/>
<dbReference type="InterPro" id="IPR023578">
    <property type="entry name" value="Ras_GEF_dom_sf"/>
</dbReference>
<accession>A0A5M3MPI2</accession>
<dbReference type="InterPro" id="IPR001895">
    <property type="entry name" value="RASGEF_cat_dom"/>
</dbReference>
<name>A0A5M3MPI2_CONPW</name>
<dbReference type="SMART" id="SM00147">
    <property type="entry name" value="RasGEF"/>
    <property type="match status" value="1"/>
</dbReference>
<feature type="compositionally biased region" description="Basic residues" evidence="5">
    <location>
        <begin position="15"/>
        <end position="27"/>
    </location>
</feature>
<dbReference type="PRINTS" id="PR00452">
    <property type="entry name" value="SH3DOMAIN"/>
</dbReference>
<feature type="compositionally biased region" description="Low complexity" evidence="5">
    <location>
        <begin position="696"/>
        <end position="721"/>
    </location>
</feature>
<dbReference type="OrthoDB" id="28357at2759"/>
<evidence type="ECO:0000256" key="3">
    <source>
        <dbReference type="PROSITE-ProRule" id="PRU00168"/>
    </source>
</evidence>
<evidence type="ECO:0000256" key="2">
    <source>
        <dbReference type="ARBA" id="ARBA00022658"/>
    </source>
</evidence>
<evidence type="ECO:0000256" key="1">
    <source>
        <dbReference type="ARBA" id="ARBA00022443"/>
    </source>
</evidence>
<evidence type="ECO:0000313" key="10">
    <source>
        <dbReference type="Proteomes" id="UP000053558"/>
    </source>
</evidence>
<feature type="region of interest" description="Disordered" evidence="5">
    <location>
        <begin position="1"/>
        <end position="86"/>
    </location>
</feature>
<dbReference type="SUPFAM" id="SSF48366">
    <property type="entry name" value="Ras GEF"/>
    <property type="match status" value="1"/>
</dbReference>
<gene>
    <name evidence="9" type="ORF">CONPUDRAFT_143966</name>
</gene>
<evidence type="ECO:0000259" key="7">
    <source>
        <dbReference type="PROSITE" id="PS50009"/>
    </source>
</evidence>
<dbReference type="FunFam" id="2.30.30.40:FF:000072">
    <property type="entry name" value="Unconventional Myosin IB"/>
    <property type="match status" value="1"/>
</dbReference>
<dbReference type="InterPro" id="IPR036028">
    <property type="entry name" value="SH3-like_dom_sf"/>
</dbReference>
<dbReference type="InterPro" id="IPR001452">
    <property type="entry name" value="SH3_domain"/>
</dbReference>
<dbReference type="SUPFAM" id="SSF50044">
    <property type="entry name" value="SH3-domain"/>
    <property type="match status" value="1"/>
</dbReference>
<comment type="caution">
    <text evidence="9">The sequence shown here is derived from an EMBL/GenBank/DDBJ whole genome shotgun (WGS) entry which is preliminary data.</text>
</comment>
<dbReference type="GO" id="GO:0005085">
    <property type="term" value="F:guanyl-nucleotide exchange factor activity"/>
    <property type="evidence" value="ECO:0007669"/>
    <property type="project" value="UniProtKB-KW"/>
</dbReference>
<feature type="compositionally biased region" description="Polar residues" evidence="5">
    <location>
        <begin position="344"/>
        <end position="364"/>
    </location>
</feature>
<dbReference type="PANTHER" id="PTHR23113">
    <property type="entry name" value="GUANINE NUCLEOTIDE EXCHANGE FACTOR"/>
    <property type="match status" value="1"/>
</dbReference>
<dbReference type="CDD" id="cd11883">
    <property type="entry name" value="SH3_Sdc25"/>
    <property type="match status" value="1"/>
</dbReference>
<dbReference type="CDD" id="cd00155">
    <property type="entry name" value="RasGEF"/>
    <property type="match status" value="1"/>
</dbReference>
<dbReference type="InterPro" id="IPR036964">
    <property type="entry name" value="RASGEF_cat_dom_sf"/>
</dbReference>
<dbReference type="Pfam" id="PF00617">
    <property type="entry name" value="RasGEF"/>
    <property type="match status" value="1"/>
</dbReference>
<dbReference type="SMART" id="SM00229">
    <property type="entry name" value="RasGEFN"/>
    <property type="match status" value="1"/>
</dbReference>
<dbReference type="GO" id="GO:0005886">
    <property type="term" value="C:plasma membrane"/>
    <property type="evidence" value="ECO:0007669"/>
    <property type="project" value="TreeGrafter"/>
</dbReference>
<dbReference type="SMART" id="SM00326">
    <property type="entry name" value="SH3"/>
    <property type="match status" value="1"/>
</dbReference>
<dbReference type="Pfam" id="PF00618">
    <property type="entry name" value="RasGEF_N"/>
    <property type="match status" value="1"/>
</dbReference>
<dbReference type="Gene3D" id="1.20.870.10">
    <property type="entry name" value="Son of sevenless (SoS) protein Chain: S domain 1"/>
    <property type="match status" value="1"/>
</dbReference>
<feature type="domain" description="SH3" evidence="6">
    <location>
        <begin position="89"/>
        <end position="150"/>
    </location>
</feature>
<evidence type="ECO:0000259" key="6">
    <source>
        <dbReference type="PROSITE" id="PS50002"/>
    </source>
</evidence>
<dbReference type="InterPro" id="IPR019804">
    <property type="entry name" value="Ras_G-nucl-exch_fac_CS"/>
</dbReference>
<dbReference type="EMBL" id="JH711578">
    <property type="protein sequence ID" value="EIW81023.1"/>
    <property type="molecule type" value="Genomic_DNA"/>
</dbReference>
<feature type="domain" description="N-terminal Ras-GEF" evidence="8">
    <location>
        <begin position="783"/>
        <end position="915"/>
    </location>
</feature>
<dbReference type="PANTHER" id="PTHR23113:SF354">
    <property type="entry name" value="BUD SITE SELECTION PROTEIN 5"/>
    <property type="match status" value="1"/>
</dbReference>
<evidence type="ECO:0000313" key="9">
    <source>
        <dbReference type="EMBL" id="EIW81023.1"/>
    </source>
</evidence>
<proteinExistence type="predicted"/>
<dbReference type="GO" id="GO:0007265">
    <property type="term" value="P:Ras protein signal transduction"/>
    <property type="evidence" value="ECO:0007669"/>
    <property type="project" value="TreeGrafter"/>
</dbReference>
<feature type="region of interest" description="Disordered" evidence="5">
    <location>
        <begin position="344"/>
        <end position="424"/>
    </location>
</feature>